<reference evidence="1 2" key="1">
    <citation type="journal article" date="2015" name="Genome Announc.">
        <title>Draft Genome Sequence of Cyanobacterium Hassallia byssoidea Strain VB512170, Isolated from Monuments in India.</title>
        <authorList>
            <person name="Singh D."/>
            <person name="Chandrababunaidu M.M."/>
            <person name="Panda A."/>
            <person name="Sen D."/>
            <person name="Bhattacharyya S."/>
            <person name="Adhikary S.P."/>
            <person name="Tripathy S."/>
        </authorList>
    </citation>
    <scope>NUCLEOTIDE SEQUENCE [LARGE SCALE GENOMIC DNA]</scope>
    <source>
        <strain evidence="1 2">VB512170</strain>
    </source>
</reference>
<name>A0A846HH24_9CYAN</name>
<sequence length="73" mass="8341">MWKFPNDQCQLASRRHLPTDGYHALCPGMDHQMPAAVQRRMPLGSVYQLLHKRLAGQKSPVNQFRPDKSGLLD</sequence>
<proteinExistence type="predicted"/>
<dbReference type="EMBL" id="JTCM02000079">
    <property type="protein sequence ID" value="NEU75711.1"/>
    <property type="molecule type" value="Genomic_DNA"/>
</dbReference>
<comment type="caution">
    <text evidence="1">The sequence shown here is derived from an EMBL/GenBank/DDBJ whole genome shotgun (WGS) entry which is preliminary data.</text>
</comment>
<protein>
    <submittedName>
        <fullName evidence="1">Uncharacterized protein</fullName>
    </submittedName>
</protein>
<accession>A0A846HH24</accession>
<keyword evidence="2" id="KW-1185">Reference proteome</keyword>
<dbReference type="AlphaFoldDB" id="A0A846HH24"/>
<gene>
    <name evidence="1" type="ORF">PI95_024915</name>
</gene>
<dbReference type="Proteomes" id="UP000031549">
    <property type="component" value="Unassembled WGS sequence"/>
</dbReference>
<dbReference type="RefSeq" id="WP_163519172.1">
    <property type="nucleotide sequence ID" value="NZ_JTCM02000079.1"/>
</dbReference>
<evidence type="ECO:0000313" key="2">
    <source>
        <dbReference type="Proteomes" id="UP000031549"/>
    </source>
</evidence>
<evidence type="ECO:0000313" key="1">
    <source>
        <dbReference type="EMBL" id="NEU75711.1"/>
    </source>
</evidence>
<organism evidence="1 2">
    <name type="scientific">Hassallia byssoidea VB512170</name>
    <dbReference type="NCBI Taxonomy" id="1304833"/>
    <lineage>
        <taxon>Bacteria</taxon>
        <taxon>Bacillati</taxon>
        <taxon>Cyanobacteriota</taxon>
        <taxon>Cyanophyceae</taxon>
        <taxon>Nostocales</taxon>
        <taxon>Tolypothrichaceae</taxon>
        <taxon>Hassallia</taxon>
    </lineage>
</organism>